<reference evidence="1 2" key="1">
    <citation type="submission" date="2018-12" db="EMBL/GenBank/DDBJ databases">
        <authorList>
            <person name="Yu L."/>
        </authorList>
    </citation>
    <scope>NUCLEOTIDE SEQUENCE [LARGE SCALE GENOMIC DNA]</scope>
    <source>
        <strain evidence="1 2">HAW-EB5</strain>
    </source>
</reference>
<dbReference type="AlphaFoldDB" id="A0A3S0KBH8"/>
<comment type="caution">
    <text evidence="1">The sequence shown here is derived from an EMBL/GenBank/DDBJ whole genome shotgun (WGS) entry which is preliminary data.</text>
</comment>
<keyword evidence="2" id="KW-1185">Reference proteome</keyword>
<evidence type="ECO:0000313" key="1">
    <source>
        <dbReference type="EMBL" id="RTR27003.1"/>
    </source>
</evidence>
<dbReference type="Proteomes" id="UP000282060">
    <property type="component" value="Unassembled WGS sequence"/>
</dbReference>
<name>A0A3S0KBH8_9GAMM</name>
<dbReference type="OrthoDB" id="6388119at2"/>
<dbReference type="EMBL" id="RXNV01000018">
    <property type="protein sequence ID" value="RTR27003.1"/>
    <property type="molecule type" value="Genomic_DNA"/>
</dbReference>
<protein>
    <submittedName>
        <fullName evidence="1">Uncharacterized protein</fullName>
    </submittedName>
</protein>
<dbReference type="RefSeq" id="WP_126507981.1">
    <property type="nucleotide sequence ID" value="NZ_RXNV01000018.1"/>
</dbReference>
<evidence type="ECO:0000313" key="2">
    <source>
        <dbReference type="Proteomes" id="UP000282060"/>
    </source>
</evidence>
<accession>A0A3S0KBH8</accession>
<organism evidence="1 2">
    <name type="scientific">Shewanella atlantica</name>
    <dbReference type="NCBI Taxonomy" id="271099"/>
    <lineage>
        <taxon>Bacteria</taxon>
        <taxon>Pseudomonadati</taxon>
        <taxon>Pseudomonadota</taxon>
        <taxon>Gammaproteobacteria</taxon>
        <taxon>Alteromonadales</taxon>
        <taxon>Shewanellaceae</taxon>
        <taxon>Shewanella</taxon>
    </lineage>
</organism>
<proteinExistence type="predicted"/>
<gene>
    <name evidence="1" type="ORF">EKG39_21060</name>
</gene>
<sequence>MHELGICKQSGRLYEGNSNNGTPAIGSVNLLPISFIGVEIQNLLPEFNGYSGHLFREDSFDPITKVRRGRVYRMNGSQPQFWHVHDFIRNDLKSESWNGGQAPKLEAVGYQQDSLSYLRSVKELPTVQLGQEPFASYWQILTVETLANGRPQLTLKAKHSFTTIPELIPNQVPSDALNQLRQSLEKVENSANRLGPVDTIDRCRDLLSIVFGALENDLSLDLGAGITKRRNKNKDGNSSKDGHDLITVNADIVRRLHSRGKPNEEHRHNTRGLTDKDADLALTSLWFVLVELGWAR</sequence>